<evidence type="ECO:0000256" key="1">
    <source>
        <dbReference type="SAM" id="MobiDB-lite"/>
    </source>
</evidence>
<dbReference type="Proteomes" id="UP000032142">
    <property type="component" value="Unassembled WGS sequence"/>
</dbReference>
<name>A0A0B0N8X7_GOSAR</name>
<feature type="region of interest" description="Disordered" evidence="1">
    <location>
        <begin position="122"/>
        <end position="144"/>
    </location>
</feature>
<evidence type="ECO:0008006" key="4">
    <source>
        <dbReference type="Google" id="ProtNLM"/>
    </source>
</evidence>
<reference evidence="3" key="1">
    <citation type="submission" date="2014-09" db="EMBL/GenBank/DDBJ databases">
        <authorList>
            <person name="Mudge J."/>
            <person name="Ramaraj T."/>
            <person name="Lindquist I.E."/>
            <person name="Bharti A.K."/>
            <person name="Sundararajan A."/>
            <person name="Cameron C.T."/>
            <person name="Woodward J.E."/>
            <person name="May G.D."/>
            <person name="Brubaker C."/>
            <person name="Broadhvest J."/>
            <person name="Wilkins T.A."/>
        </authorList>
    </citation>
    <scope>NUCLEOTIDE SEQUENCE</scope>
    <source>
        <strain evidence="3">cv. AKA8401</strain>
    </source>
</reference>
<organism evidence="2 3">
    <name type="scientific">Gossypium arboreum</name>
    <name type="common">Tree cotton</name>
    <name type="synonym">Gossypium nanking</name>
    <dbReference type="NCBI Taxonomy" id="29729"/>
    <lineage>
        <taxon>Eukaryota</taxon>
        <taxon>Viridiplantae</taxon>
        <taxon>Streptophyta</taxon>
        <taxon>Embryophyta</taxon>
        <taxon>Tracheophyta</taxon>
        <taxon>Spermatophyta</taxon>
        <taxon>Magnoliopsida</taxon>
        <taxon>eudicotyledons</taxon>
        <taxon>Gunneridae</taxon>
        <taxon>Pentapetalae</taxon>
        <taxon>rosids</taxon>
        <taxon>malvids</taxon>
        <taxon>Malvales</taxon>
        <taxon>Malvaceae</taxon>
        <taxon>Malvoideae</taxon>
        <taxon>Gossypium</taxon>
    </lineage>
</organism>
<feature type="compositionally biased region" description="Basic and acidic residues" evidence="1">
    <location>
        <begin position="570"/>
        <end position="584"/>
    </location>
</feature>
<feature type="region of interest" description="Disordered" evidence="1">
    <location>
        <begin position="562"/>
        <end position="596"/>
    </location>
</feature>
<accession>A0A0B0N8X7</accession>
<dbReference type="EMBL" id="JRRC01535703">
    <property type="protein sequence ID" value="KHG09240.1"/>
    <property type="molecule type" value="Genomic_DNA"/>
</dbReference>
<comment type="caution">
    <text evidence="2">The sequence shown here is derived from an EMBL/GenBank/DDBJ whole genome shotgun (WGS) entry which is preliminary data.</text>
</comment>
<dbReference type="GO" id="GO:0007623">
    <property type="term" value="P:circadian rhythm"/>
    <property type="evidence" value="ECO:0007669"/>
    <property type="project" value="InterPro"/>
</dbReference>
<dbReference type="GO" id="GO:0006355">
    <property type="term" value="P:regulation of DNA-templated transcription"/>
    <property type="evidence" value="ECO:0007669"/>
    <property type="project" value="InterPro"/>
</dbReference>
<feature type="compositionally biased region" description="Polar residues" evidence="1">
    <location>
        <begin position="678"/>
        <end position="690"/>
    </location>
</feature>
<feature type="region of interest" description="Disordered" evidence="1">
    <location>
        <begin position="678"/>
        <end position="708"/>
    </location>
</feature>
<feature type="region of interest" description="Disordered" evidence="1">
    <location>
        <begin position="483"/>
        <end position="511"/>
    </location>
</feature>
<proteinExistence type="predicted"/>
<evidence type="ECO:0000313" key="2">
    <source>
        <dbReference type="EMBL" id="KHG09240.1"/>
    </source>
</evidence>
<dbReference type="AlphaFoldDB" id="A0A0B0N8X7"/>
<keyword evidence="3" id="KW-1185">Reference proteome</keyword>
<gene>
    <name evidence="2" type="ORF">F383_16006</name>
</gene>
<dbReference type="PANTHER" id="PTHR33334:SF5">
    <property type="entry name" value="PROTEIN LNK2"/>
    <property type="match status" value="1"/>
</dbReference>
<dbReference type="InterPro" id="IPR039928">
    <property type="entry name" value="LNK"/>
</dbReference>
<sequence>MFDWNDEELKNIIWDDSGETDSFVVPYQEGSENCCSKKEWSQATTVIKPDEQKKPGDEVDLCERKLDGSSNFNTKGGIDTSGVGIGSWPELSLSNAAKTDQNSMGSEVSNSLVEVTKCSSENAETAELGKDPENFQNPSEGKEQGDLVDYSWANIGSFDDLDRIFSNDDPIFGNVSFGSAYELWSSSKEVTDSPGKSFPTALDSPSVGIGALKSTSEPLEIKSEYEEQDNQLFALSYGKPGGSTSHGLHNEEFPGDKRKSVIEGQINVETAGKRSASKSHLNAEKVVTLDELAKKAGKLNKLLKFQKRTEEIGETKLVQDLYDTWTPSGKPVAEYENKLATSMVKSSPTSVVNQQKQLRESDSLQYQHISNSFVAPSTYGNLLNQCPAIPALSNIQSGEFYQQPLLSCYNVSPGKANQVKRSVKAAATPLSMTPQEKIEKLRRRQQMQALFAIQKQQQQFTNQVPCINHSIIQKSTQENQFPHIGGADIEDHSVPASFDPASPREQDDSNTVSVVIDDCSLEETVLYQLQDIITKLDVRIRLCIRDSLYRLAQNAIQRHHANGTSCNNKSGRDENKVAKEENKNYNRMSEAETETNPIDRAVAHLLFHRPLELSGKHTETPESPASVKFPFEHKPAGLMSLPMGCVSDKSQVKQNLSHQVSKVPSPLVDSQPVEQFKNSPCIDTSENASTYGPADGAPEESHQRPPSYTTWSLKTLSFQESVDIFYQHLYTKTAKVLVF</sequence>
<dbReference type="PANTHER" id="PTHR33334">
    <property type="entry name" value="PROTEIN LNK1"/>
    <property type="match status" value="1"/>
</dbReference>
<evidence type="ECO:0000313" key="3">
    <source>
        <dbReference type="Proteomes" id="UP000032142"/>
    </source>
</evidence>
<protein>
    <recommendedName>
        <fullName evidence="4">Protein LNK2-like</fullName>
    </recommendedName>
</protein>